<comment type="caution">
    <text evidence="2">The sequence shown here is derived from an EMBL/GenBank/DDBJ whole genome shotgun (WGS) entry which is preliminary data.</text>
</comment>
<protein>
    <submittedName>
        <fullName evidence="2">Uncharacterized protein</fullName>
    </submittedName>
</protein>
<feature type="signal peptide" evidence="1">
    <location>
        <begin position="1"/>
        <end position="20"/>
    </location>
</feature>
<sequence length="232" mass="27065">MKRLWFISVFLLWVSAYSFAQLNWEVRTASEFYNSYNLKKGNWRSTLTEKNIDGSPYLNDDFIEGSVFTTSQTQFVGILLRYNIFNDQIEFRSGDGPVQAMATPEIVEKIEFGEYQFEYIPYLHVKKMKYGFFVVLEKGYATLYSRLSVEFEEAKKPGGYQDAQPPKFSRRADEYYIRIGKKPALLVAGKKDLEIALSDHKKDVASFIKNNKVRPNKPETLKELVQYYNSLK</sequence>
<dbReference type="EMBL" id="QWET01000019">
    <property type="protein sequence ID" value="RIH63562.1"/>
    <property type="molecule type" value="Genomic_DNA"/>
</dbReference>
<evidence type="ECO:0000313" key="2">
    <source>
        <dbReference type="EMBL" id="RIH63562.1"/>
    </source>
</evidence>
<dbReference type="AlphaFoldDB" id="A0A399CYJ8"/>
<evidence type="ECO:0000313" key="3">
    <source>
        <dbReference type="Proteomes" id="UP000266441"/>
    </source>
</evidence>
<feature type="chain" id="PRO_5017248043" evidence="1">
    <location>
        <begin position="21"/>
        <end position="232"/>
    </location>
</feature>
<gene>
    <name evidence="2" type="ORF">D1164_19220</name>
</gene>
<dbReference type="RefSeq" id="WP_119351530.1">
    <property type="nucleotide sequence ID" value="NZ_JBFHKJ010000426.1"/>
</dbReference>
<proteinExistence type="predicted"/>
<accession>A0A399CYJ8</accession>
<keyword evidence="1" id="KW-0732">Signal</keyword>
<keyword evidence="3" id="KW-1185">Reference proteome</keyword>
<evidence type="ECO:0000256" key="1">
    <source>
        <dbReference type="SAM" id="SignalP"/>
    </source>
</evidence>
<dbReference type="OrthoDB" id="1120882at2"/>
<name>A0A399CYJ8_9BACT</name>
<dbReference type="Proteomes" id="UP000266441">
    <property type="component" value="Unassembled WGS sequence"/>
</dbReference>
<reference evidence="2 3" key="1">
    <citation type="journal article" date="2015" name="Int. J. Syst. Evol. Microbiol.">
        <title>Mariniphaga sediminis sp. nov., isolated from coastal sediment.</title>
        <authorList>
            <person name="Wang F.Q."/>
            <person name="Shen Q.Y."/>
            <person name="Chen G.J."/>
            <person name="Du Z.J."/>
        </authorList>
    </citation>
    <scope>NUCLEOTIDE SEQUENCE [LARGE SCALE GENOMIC DNA]</scope>
    <source>
        <strain evidence="2 3">SY21</strain>
    </source>
</reference>
<organism evidence="2 3">
    <name type="scientific">Mariniphaga sediminis</name>
    <dbReference type="NCBI Taxonomy" id="1628158"/>
    <lineage>
        <taxon>Bacteria</taxon>
        <taxon>Pseudomonadati</taxon>
        <taxon>Bacteroidota</taxon>
        <taxon>Bacteroidia</taxon>
        <taxon>Marinilabiliales</taxon>
        <taxon>Prolixibacteraceae</taxon>
        <taxon>Mariniphaga</taxon>
    </lineage>
</organism>